<proteinExistence type="predicted"/>
<organism evidence="3 4">
    <name type="scientific">Salinactinospora qingdaonensis</name>
    <dbReference type="NCBI Taxonomy" id="702744"/>
    <lineage>
        <taxon>Bacteria</taxon>
        <taxon>Bacillati</taxon>
        <taxon>Actinomycetota</taxon>
        <taxon>Actinomycetes</taxon>
        <taxon>Streptosporangiales</taxon>
        <taxon>Nocardiopsidaceae</taxon>
        <taxon>Salinactinospora</taxon>
    </lineage>
</organism>
<reference evidence="4" key="1">
    <citation type="journal article" date="2019" name="Int. J. Syst. Evol. Microbiol.">
        <title>The Global Catalogue of Microorganisms (GCM) 10K type strain sequencing project: providing services to taxonomists for standard genome sequencing and annotation.</title>
        <authorList>
            <consortium name="The Broad Institute Genomics Platform"/>
            <consortium name="The Broad Institute Genome Sequencing Center for Infectious Disease"/>
            <person name="Wu L."/>
            <person name="Ma J."/>
        </authorList>
    </citation>
    <scope>NUCLEOTIDE SEQUENCE [LARGE SCALE GENOMIC DNA]</scope>
    <source>
        <strain evidence="4">JCM 17137</strain>
    </source>
</reference>
<name>A0ABP7FFP8_9ACTN</name>
<feature type="region of interest" description="Disordered" evidence="1">
    <location>
        <begin position="1"/>
        <end position="95"/>
    </location>
</feature>
<feature type="compositionally biased region" description="Basic and acidic residues" evidence="1">
    <location>
        <begin position="64"/>
        <end position="74"/>
    </location>
</feature>
<gene>
    <name evidence="3" type="ORF">GCM10022402_15400</name>
</gene>
<sequence length="213" mass="24581">MNREPVTLRGVFRRRSATPSAEQAPASSADTATGKGYTPPKDRPTPRRKEAEKNLRRPLNAPKTRKEAYQQYRERQRRQAQLERQGYARGDERYFRPQDRGPQRAFVRDLVDSRRSVSEFFLYLSLGIIVLLFLPFPQVQLAVTYIVWPLMMVTIVFEGFQVGIRARRSAAQHFPDEPVRGVAMYAAMRQLQIRRLRMPKPRLKAGDPVAPGT</sequence>
<evidence type="ECO:0000313" key="4">
    <source>
        <dbReference type="Proteomes" id="UP001500908"/>
    </source>
</evidence>
<feature type="transmembrane region" description="Helical" evidence="2">
    <location>
        <begin position="120"/>
        <end position="136"/>
    </location>
</feature>
<accession>A0ABP7FFP8</accession>
<evidence type="ECO:0000256" key="1">
    <source>
        <dbReference type="SAM" id="MobiDB-lite"/>
    </source>
</evidence>
<comment type="caution">
    <text evidence="3">The sequence shown here is derived from an EMBL/GenBank/DDBJ whole genome shotgun (WGS) entry which is preliminary data.</text>
</comment>
<keyword evidence="4" id="KW-1185">Reference proteome</keyword>
<dbReference type="Proteomes" id="UP001500908">
    <property type="component" value="Unassembled WGS sequence"/>
</dbReference>
<dbReference type="EMBL" id="BAABDD010000005">
    <property type="protein sequence ID" value="GAA3736171.1"/>
    <property type="molecule type" value="Genomic_DNA"/>
</dbReference>
<feature type="transmembrane region" description="Helical" evidence="2">
    <location>
        <begin position="142"/>
        <end position="160"/>
    </location>
</feature>
<dbReference type="InterPro" id="IPR021403">
    <property type="entry name" value="DUF3043"/>
</dbReference>
<feature type="compositionally biased region" description="Basic and acidic residues" evidence="1">
    <location>
        <begin position="40"/>
        <end position="55"/>
    </location>
</feature>
<keyword evidence="2" id="KW-0812">Transmembrane</keyword>
<evidence type="ECO:0000313" key="3">
    <source>
        <dbReference type="EMBL" id="GAA3736171.1"/>
    </source>
</evidence>
<protein>
    <submittedName>
        <fullName evidence="3">DUF3043 domain-containing protein</fullName>
    </submittedName>
</protein>
<dbReference type="Pfam" id="PF11241">
    <property type="entry name" value="DUF3043"/>
    <property type="match status" value="1"/>
</dbReference>
<evidence type="ECO:0000256" key="2">
    <source>
        <dbReference type="SAM" id="Phobius"/>
    </source>
</evidence>
<keyword evidence="2" id="KW-0472">Membrane</keyword>
<keyword evidence="2" id="KW-1133">Transmembrane helix</keyword>
<feature type="compositionally biased region" description="Polar residues" evidence="1">
    <location>
        <begin position="17"/>
        <end position="31"/>
    </location>
</feature>